<evidence type="ECO:0000313" key="2">
    <source>
        <dbReference type="EMBL" id="RIV74409.1"/>
    </source>
</evidence>
<sequence>MGIWSLEKIIFLKAFLATDTFPEVVNMIEDTRDGQPIYKKSSNQKSIKAPKTIVIQDVPSYFRLHTDSHKNKFSLKKVSTQKTYVVNLDKYTDGSEYLSKHFGAKSRSALKRYKNRLEKCFTIRYQAYYGAMERKQYDDIFGSLEGLMIRRFRQKNEQNYELQHLTEIKEDVYPRLLQKQASLFVIYANDTPISIRINMMKAKLAFYILSAFDPDYDLFRLGKLDMWQNIEWLIAQGYSKYDLLKGYGYIKEKWADTVYANELVIITDQGSLWGKSTSLFLVWVNSLKIRLLKFIRLLQLDRVIKLWKKSRLHDQEKMDVEIIDLDEHIQTEVSLDKKPIDPLERKKLAKAIFQLGYTLQCPIEEILVYRKNGAENEYYAHFQSNYYLLKVN</sequence>
<keyword evidence="2" id="KW-0808">Transferase</keyword>
<dbReference type="Proteomes" id="UP000284189">
    <property type="component" value="Unassembled WGS sequence"/>
</dbReference>
<dbReference type="EMBL" id="QXFJ01000007">
    <property type="protein sequence ID" value="RIV74409.1"/>
    <property type="molecule type" value="Genomic_DNA"/>
</dbReference>
<dbReference type="GO" id="GO:0016740">
    <property type="term" value="F:transferase activity"/>
    <property type="evidence" value="ECO:0007669"/>
    <property type="project" value="UniProtKB-KW"/>
</dbReference>
<dbReference type="InterPro" id="IPR016181">
    <property type="entry name" value="Acyl_CoA_acyltransferase"/>
</dbReference>
<reference evidence="2 4" key="1">
    <citation type="submission" date="2018-08" db="EMBL/GenBank/DDBJ databases">
        <title>Proposal of Muricauda 72 sp.nov. and Muricauda NH166 sp.nov., isolated from seawater.</title>
        <authorList>
            <person name="Cheng H."/>
            <person name="Wu Y.-H."/>
            <person name="Guo L.-L."/>
            <person name="Xu X.-W."/>
        </authorList>
    </citation>
    <scope>NUCLEOTIDE SEQUENCE [LARGE SCALE GENOMIC DNA]</scope>
    <source>
        <strain evidence="2 4">NH166</strain>
    </source>
</reference>
<comment type="caution">
    <text evidence="2">The sequence shown here is derived from an EMBL/GenBank/DDBJ whole genome shotgun (WGS) entry which is preliminary data.</text>
</comment>
<dbReference type="AlphaFoldDB" id="A0A418NCM4"/>
<dbReference type="InterPro" id="IPR038740">
    <property type="entry name" value="BioF2-like_GNAT_dom"/>
</dbReference>
<accession>A0A418NCM4</accession>
<evidence type="ECO:0000313" key="3">
    <source>
        <dbReference type="EMBL" id="TXK08531.1"/>
    </source>
</evidence>
<dbReference type="OrthoDB" id="1426896at2"/>
<proteinExistence type="predicted"/>
<dbReference type="RefSeq" id="WP_119638369.1">
    <property type="nucleotide sequence ID" value="NZ_QXFJ01000007.1"/>
</dbReference>
<organism evidence="2 4">
    <name type="scientific">Flagellimonas aequoris</name>
    <dbReference type="NCBI Taxonomy" id="2306997"/>
    <lineage>
        <taxon>Bacteria</taxon>
        <taxon>Pseudomonadati</taxon>
        <taxon>Bacteroidota</taxon>
        <taxon>Flavobacteriia</taxon>
        <taxon>Flavobacteriales</taxon>
        <taxon>Flavobacteriaceae</taxon>
        <taxon>Flagellimonas</taxon>
    </lineage>
</organism>
<dbReference type="Proteomes" id="UP000321528">
    <property type="component" value="Unassembled WGS sequence"/>
</dbReference>
<reference evidence="3 5" key="2">
    <citation type="submission" date="2019-07" db="EMBL/GenBank/DDBJ databases">
        <title>Draft genome of two Muricauda strains isolated from deep sea.</title>
        <authorList>
            <person name="Sun C."/>
        </authorList>
    </citation>
    <scope>NUCLEOTIDE SEQUENCE [LARGE SCALE GENOMIC DNA]</scope>
    <source>
        <strain evidence="3 5">NH166</strain>
    </source>
</reference>
<protein>
    <submittedName>
        <fullName evidence="2">GNAT family N-acetyltransferase</fullName>
    </submittedName>
</protein>
<gene>
    <name evidence="2" type="ORF">D2U88_00640</name>
    <name evidence="3" type="ORF">FQ019_00620</name>
</gene>
<evidence type="ECO:0000259" key="1">
    <source>
        <dbReference type="Pfam" id="PF13480"/>
    </source>
</evidence>
<name>A0A418NCM4_9FLAO</name>
<dbReference type="Pfam" id="PF13480">
    <property type="entry name" value="Acetyltransf_6"/>
    <property type="match status" value="1"/>
</dbReference>
<dbReference type="Gene3D" id="3.40.630.30">
    <property type="match status" value="1"/>
</dbReference>
<evidence type="ECO:0000313" key="5">
    <source>
        <dbReference type="Proteomes" id="UP000321528"/>
    </source>
</evidence>
<evidence type="ECO:0000313" key="4">
    <source>
        <dbReference type="Proteomes" id="UP000284189"/>
    </source>
</evidence>
<dbReference type="SUPFAM" id="SSF55729">
    <property type="entry name" value="Acyl-CoA N-acyltransferases (Nat)"/>
    <property type="match status" value="1"/>
</dbReference>
<dbReference type="EMBL" id="VNWL01000006">
    <property type="protein sequence ID" value="TXK08531.1"/>
    <property type="molecule type" value="Genomic_DNA"/>
</dbReference>
<keyword evidence="5" id="KW-1185">Reference proteome</keyword>
<feature type="domain" description="BioF2-like acetyltransferase" evidence="1">
    <location>
        <begin position="105"/>
        <end position="246"/>
    </location>
</feature>